<dbReference type="EMBL" id="CAUYUJ010018985">
    <property type="protein sequence ID" value="CAK0887781.1"/>
    <property type="molecule type" value="Genomic_DNA"/>
</dbReference>
<comment type="caution">
    <text evidence="2">The sequence shown here is derived from an EMBL/GenBank/DDBJ whole genome shotgun (WGS) entry which is preliminary data.</text>
</comment>
<gene>
    <name evidence="2" type="ORF">PCOR1329_LOCUS68747</name>
</gene>
<feature type="compositionally biased region" description="Basic and acidic residues" evidence="1">
    <location>
        <begin position="176"/>
        <end position="186"/>
    </location>
</feature>
<feature type="non-terminal residue" evidence="2">
    <location>
        <position position="1"/>
    </location>
</feature>
<feature type="compositionally biased region" description="Basic and acidic residues" evidence="1">
    <location>
        <begin position="74"/>
        <end position="84"/>
    </location>
</feature>
<protein>
    <submittedName>
        <fullName evidence="2">Uncharacterized protein</fullName>
    </submittedName>
</protein>
<evidence type="ECO:0000313" key="2">
    <source>
        <dbReference type="EMBL" id="CAK0887781.1"/>
    </source>
</evidence>
<proteinExistence type="predicted"/>
<name>A0ABN9WR57_9DINO</name>
<sequence length="212" mass="21730">ASAAAPATMADDAERSLQSLLSLGNPFAQFQDGAQEAGESKESGGAGGESRMGPISDSESERPSAADKGNGCKGEWRASGKGEPDSGGEAGGPWEKRRKQATATASWNSPQALRDESDVARQFGVPWEKYGYGGWGWQAGHAPKRPSDCKGKGGGKGASSKSGKGQEQSKGGAFSERSKGGMDGKGSKGSAPEGARAPRAQAAWNPDDLEDI</sequence>
<evidence type="ECO:0000313" key="3">
    <source>
        <dbReference type="Proteomes" id="UP001189429"/>
    </source>
</evidence>
<organism evidence="2 3">
    <name type="scientific">Prorocentrum cordatum</name>
    <dbReference type="NCBI Taxonomy" id="2364126"/>
    <lineage>
        <taxon>Eukaryota</taxon>
        <taxon>Sar</taxon>
        <taxon>Alveolata</taxon>
        <taxon>Dinophyceae</taxon>
        <taxon>Prorocentrales</taxon>
        <taxon>Prorocentraceae</taxon>
        <taxon>Prorocentrum</taxon>
    </lineage>
</organism>
<evidence type="ECO:0000256" key="1">
    <source>
        <dbReference type="SAM" id="MobiDB-lite"/>
    </source>
</evidence>
<feature type="compositionally biased region" description="Polar residues" evidence="1">
    <location>
        <begin position="101"/>
        <end position="111"/>
    </location>
</feature>
<accession>A0ABN9WR57</accession>
<keyword evidence="3" id="KW-1185">Reference proteome</keyword>
<reference evidence="2" key="1">
    <citation type="submission" date="2023-10" db="EMBL/GenBank/DDBJ databases">
        <authorList>
            <person name="Chen Y."/>
            <person name="Shah S."/>
            <person name="Dougan E. K."/>
            <person name="Thang M."/>
            <person name="Chan C."/>
        </authorList>
    </citation>
    <scope>NUCLEOTIDE SEQUENCE [LARGE SCALE GENOMIC DNA]</scope>
</reference>
<feature type="compositionally biased region" description="Low complexity" evidence="1">
    <location>
        <begin position="158"/>
        <end position="173"/>
    </location>
</feature>
<feature type="region of interest" description="Disordered" evidence="1">
    <location>
        <begin position="27"/>
        <end position="212"/>
    </location>
</feature>
<dbReference type="Proteomes" id="UP001189429">
    <property type="component" value="Unassembled WGS sequence"/>
</dbReference>